<dbReference type="AlphaFoldDB" id="A0A8D8KAB1"/>
<accession>A0A8D8KAB1</accession>
<dbReference type="EMBL" id="HBUE01213019">
    <property type="protein sequence ID" value="CAG6535284.1"/>
    <property type="molecule type" value="Transcribed_RNA"/>
</dbReference>
<feature type="compositionally biased region" description="Basic residues" evidence="1">
    <location>
        <begin position="65"/>
        <end position="76"/>
    </location>
</feature>
<feature type="region of interest" description="Disordered" evidence="1">
    <location>
        <begin position="65"/>
        <end position="103"/>
    </location>
</feature>
<protein>
    <submittedName>
        <fullName evidence="2">(northern house mosquito) hypothetical protein</fullName>
    </submittedName>
</protein>
<sequence>MGGSGEFQCSPLRHSRNRCRSRILCPIARSSLKMSFRSRSSITSRHSTETPQYINRLRVATLRPHSLRTRFSRANRSKSSSSSLKAPGPPGPPPPVPALPPGLPGPLECGMLVELRAIVECLA</sequence>
<feature type="compositionally biased region" description="Low complexity" evidence="1">
    <location>
        <begin position="77"/>
        <end position="86"/>
    </location>
</feature>
<organism evidence="2">
    <name type="scientific">Culex pipiens</name>
    <name type="common">House mosquito</name>
    <dbReference type="NCBI Taxonomy" id="7175"/>
    <lineage>
        <taxon>Eukaryota</taxon>
        <taxon>Metazoa</taxon>
        <taxon>Ecdysozoa</taxon>
        <taxon>Arthropoda</taxon>
        <taxon>Hexapoda</taxon>
        <taxon>Insecta</taxon>
        <taxon>Pterygota</taxon>
        <taxon>Neoptera</taxon>
        <taxon>Endopterygota</taxon>
        <taxon>Diptera</taxon>
        <taxon>Nematocera</taxon>
        <taxon>Culicoidea</taxon>
        <taxon>Culicidae</taxon>
        <taxon>Culicinae</taxon>
        <taxon>Culicini</taxon>
        <taxon>Culex</taxon>
        <taxon>Culex</taxon>
    </lineage>
</organism>
<evidence type="ECO:0000313" key="2">
    <source>
        <dbReference type="EMBL" id="CAG6587269.1"/>
    </source>
</evidence>
<dbReference type="EMBL" id="HBUE01319519">
    <property type="protein sequence ID" value="CAG6587271.1"/>
    <property type="molecule type" value="Transcribed_RNA"/>
</dbReference>
<feature type="compositionally biased region" description="Pro residues" evidence="1">
    <location>
        <begin position="87"/>
        <end position="103"/>
    </location>
</feature>
<evidence type="ECO:0000256" key="1">
    <source>
        <dbReference type="SAM" id="MobiDB-lite"/>
    </source>
</evidence>
<reference evidence="2" key="1">
    <citation type="submission" date="2021-05" db="EMBL/GenBank/DDBJ databases">
        <authorList>
            <person name="Alioto T."/>
            <person name="Alioto T."/>
            <person name="Gomez Garrido J."/>
        </authorList>
    </citation>
    <scope>NUCLEOTIDE SEQUENCE</scope>
</reference>
<dbReference type="EMBL" id="HBUE01319518">
    <property type="protein sequence ID" value="CAG6587269.1"/>
    <property type="molecule type" value="Transcribed_RNA"/>
</dbReference>
<dbReference type="EMBL" id="HBUE01213020">
    <property type="protein sequence ID" value="CAG6535286.1"/>
    <property type="molecule type" value="Transcribed_RNA"/>
</dbReference>
<proteinExistence type="predicted"/>
<name>A0A8D8KAB1_CULPI</name>